<comment type="subcellular location">
    <subcellularLocation>
        <location evidence="1">Cell membrane</location>
        <topology evidence="1">Multi-pass membrane protein</topology>
    </subcellularLocation>
</comment>
<dbReference type="InterPro" id="IPR007227">
    <property type="entry name" value="Cell_shape_determining_MreD"/>
</dbReference>
<feature type="transmembrane region" description="Helical" evidence="7">
    <location>
        <begin position="98"/>
        <end position="123"/>
    </location>
</feature>
<keyword evidence="2" id="KW-1003">Cell membrane</keyword>
<reference evidence="8" key="1">
    <citation type="submission" date="2018-05" db="EMBL/GenBank/DDBJ databases">
        <authorList>
            <person name="Lanie J.A."/>
            <person name="Ng W.-L."/>
            <person name="Kazmierczak K.M."/>
            <person name="Andrzejewski T.M."/>
            <person name="Davidsen T.M."/>
            <person name="Wayne K.J."/>
            <person name="Tettelin H."/>
            <person name="Glass J.I."/>
            <person name="Rusch D."/>
            <person name="Podicherti R."/>
            <person name="Tsui H.-C.T."/>
            <person name="Winkler M.E."/>
        </authorList>
    </citation>
    <scope>NUCLEOTIDE SEQUENCE</scope>
</reference>
<evidence type="ECO:0000256" key="7">
    <source>
        <dbReference type="SAM" id="Phobius"/>
    </source>
</evidence>
<dbReference type="GO" id="GO:0008360">
    <property type="term" value="P:regulation of cell shape"/>
    <property type="evidence" value="ECO:0007669"/>
    <property type="project" value="UniProtKB-KW"/>
</dbReference>
<evidence type="ECO:0000256" key="6">
    <source>
        <dbReference type="ARBA" id="ARBA00023136"/>
    </source>
</evidence>
<keyword evidence="4" id="KW-0133">Cell shape</keyword>
<dbReference type="NCBIfam" id="TIGR03426">
    <property type="entry name" value="shape_MreD"/>
    <property type="match status" value="1"/>
</dbReference>
<evidence type="ECO:0008006" key="9">
    <source>
        <dbReference type="Google" id="ProtNLM"/>
    </source>
</evidence>
<keyword evidence="6 7" id="KW-0472">Membrane</keyword>
<feature type="transmembrane region" description="Helical" evidence="7">
    <location>
        <begin position="129"/>
        <end position="146"/>
    </location>
</feature>
<evidence type="ECO:0000313" key="8">
    <source>
        <dbReference type="EMBL" id="SUZ86838.1"/>
    </source>
</evidence>
<protein>
    <recommendedName>
        <fullName evidence="9">Rod shape-determining protein MreD</fullName>
    </recommendedName>
</protein>
<organism evidence="8">
    <name type="scientific">marine metagenome</name>
    <dbReference type="NCBI Taxonomy" id="408172"/>
    <lineage>
        <taxon>unclassified sequences</taxon>
        <taxon>metagenomes</taxon>
        <taxon>ecological metagenomes</taxon>
    </lineage>
</organism>
<evidence type="ECO:0000256" key="1">
    <source>
        <dbReference type="ARBA" id="ARBA00004651"/>
    </source>
</evidence>
<keyword evidence="5 7" id="KW-1133">Transmembrane helix</keyword>
<evidence type="ECO:0000256" key="2">
    <source>
        <dbReference type="ARBA" id="ARBA00022475"/>
    </source>
</evidence>
<dbReference type="GO" id="GO:0005886">
    <property type="term" value="C:plasma membrane"/>
    <property type="evidence" value="ECO:0007669"/>
    <property type="project" value="UniProtKB-SubCell"/>
</dbReference>
<gene>
    <name evidence="8" type="ORF">METZ01_LOCUS39692</name>
</gene>
<dbReference type="EMBL" id="UINC01001702">
    <property type="protein sequence ID" value="SUZ86838.1"/>
    <property type="molecule type" value="Genomic_DNA"/>
</dbReference>
<feature type="non-terminal residue" evidence="8">
    <location>
        <position position="1"/>
    </location>
</feature>
<evidence type="ECO:0000256" key="3">
    <source>
        <dbReference type="ARBA" id="ARBA00022692"/>
    </source>
</evidence>
<name>A0A381R7I2_9ZZZZ</name>
<evidence type="ECO:0000256" key="4">
    <source>
        <dbReference type="ARBA" id="ARBA00022960"/>
    </source>
</evidence>
<sequence length="176" mass="18115">VTHRFRVLALLLTATVAQVTVFDEVRVAGASVEYLLLVSVLAGYHGGPERGAVVAFFAGLLHDAVTVTPMGLHALVYPSLAVATSHLEVRLARFTRPFLGSGLAIAIAGGVLAAAAVGSLFGLRELDDPGLLRTTVVVVVMTVAVAPPTSRAVRWAVTGGLPVDVNLRGQGAEGGE</sequence>
<keyword evidence="3 7" id="KW-0812">Transmembrane</keyword>
<accession>A0A381R7I2</accession>
<dbReference type="AlphaFoldDB" id="A0A381R7I2"/>
<evidence type="ECO:0000256" key="5">
    <source>
        <dbReference type="ARBA" id="ARBA00022989"/>
    </source>
</evidence>
<proteinExistence type="predicted"/>